<evidence type="ECO:0000256" key="4">
    <source>
        <dbReference type="ARBA" id="ARBA00022801"/>
    </source>
</evidence>
<keyword evidence="4" id="KW-0378">Hydrolase</keyword>
<feature type="coiled-coil region" evidence="6">
    <location>
        <begin position="317"/>
        <end position="352"/>
    </location>
</feature>
<feature type="domain" description="DHHA1" evidence="8">
    <location>
        <begin position="356"/>
        <end position="447"/>
    </location>
</feature>
<dbReference type="GO" id="GO:0006281">
    <property type="term" value="P:DNA repair"/>
    <property type="evidence" value="ECO:0007669"/>
    <property type="project" value="InterPro"/>
</dbReference>
<protein>
    <recommendedName>
        <fullName evidence="2">Single-stranded-DNA-specific exonuclease RecJ</fullName>
    </recommendedName>
</protein>
<evidence type="ECO:0000256" key="2">
    <source>
        <dbReference type="ARBA" id="ARBA00019841"/>
    </source>
</evidence>
<dbReference type="Pfam" id="PF01368">
    <property type="entry name" value="DHH"/>
    <property type="match status" value="1"/>
</dbReference>
<dbReference type="GO" id="GO:0006310">
    <property type="term" value="P:DNA recombination"/>
    <property type="evidence" value="ECO:0007669"/>
    <property type="project" value="InterPro"/>
</dbReference>
<dbReference type="InterPro" id="IPR003156">
    <property type="entry name" value="DHHA1_dom"/>
</dbReference>
<dbReference type="Pfam" id="PF17768">
    <property type="entry name" value="RecJ_OB"/>
    <property type="match status" value="1"/>
</dbReference>
<evidence type="ECO:0000256" key="6">
    <source>
        <dbReference type="SAM" id="Coils"/>
    </source>
</evidence>
<evidence type="ECO:0000256" key="5">
    <source>
        <dbReference type="ARBA" id="ARBA00022839"/>
    </source>
</evidence>
<dbReference type="Gene3D" id="3.90.1640.30">
    <property type="match status" value="1"/>
</dbReference>
<organism evidence="10 11">
    <name type="scientific">candidate division WOR-3 bacterium 4484_18</name>
    <dbReference type="NCBI Taxonomy" id="2020626"/>
    <lineage>
        <taxon>Bacteria</taxon>
        <taxon>Bacteria division WOR-3</taxon>
    </lineage>
</organism>
<dbReference type="Gene3D" id="3.10.310.30">
    <property type="match status" value="1"/>
</dbReference>
<feature type="domain" description="DDH" evidence="7">
    <location>
        <begin position="89"/>
        <end position="235"/>
    </location>
</feature>
<evidence type="ECO:0000259" key="8">
    <source>
        <dbReference type="Pfam" id="PF02272"/>
    </source>
</evidence>
<feature type="domain" description="RecJ OB" evidence="9">
    <location>
        <begin position="462"/>
        <end position="567"/>
    </location>
</feature>
<keyword evidence="3" id="KW-0540">Nuclease</keyword>
<reference evidence="11" key="1">
    <citation type="submission" date="2017-07" db="EMBL/GenBank/DDBJ databases">
        <title>Novel pathways for hydrocarbon cycling and metabolic interdependencies in hydrothermal sediment communities.</title>
        <authorList>
            <person name="Dombrowski N."/>
            <person name="Seitz K."/>
            <person name="Teske A."/>
            <person name="Baker B."/>
        </authorList>
    </citation>
    <scope>NUCLEOTIDE SEQUENCE [LARGE SCALE GENOMIC DNA]</scope>
</reference>
<dbReference type="InterPro" id="IPR051673">
    <property type="entry name" value="SSDNA_exonuclease_RecJ"/>
</dbReference>
<keyword evidence="6" id="KW-0175">Coiled coil</keyword>
<name>A0A257LUI8_UNCW3</name>
<evidence type="ECO:0000259" key="9">
    <source>
        <dbReference type="Pfam" id="PF17768"/>
    </source>
</evidence>
<evidence type="ECO:0000256" key="3">
    <source>
        <dbReference type="ARBA" id="ARBA00022722"/>
    </source>
</evidence>
<dbReference type="NCBIfam" id="TIGR00644">
    <property type="entry name" value="recJ"/>
    <property type="match status" value="1"/>
</dbReference>
<dbReference type="SUPFAM" id="SSF64182">
    <property type="entry name" value="DHH phosphoesterases"/>
    <property type="match status" value="1"/>
</dbReference>
<dbReference type="Proteomes" id="UP000216312">
    <property type="component" value="Unassembled WGS sequence"/>
</dbReference>
<dbReference type="Pfam" id="PF02272">
    <property type="entry name" value="DHHA1"/>
    <property type="match status" value="1"/>
</dbReference>
<dbReference type="GO" id="GO:0003676">
    <property type="term" value="F:nucleic acid binding"/>
    <property type="evidence" value="ECO:0007669"/>
    <property type="project" value="InterPro"/>
</dbReference>
<dbReference type="InterPro" id="IPR001667">
    <property type="entry name" value="DDH_dom"/>
</dbReference>
<dbReference type="InterPro" id="IPR038763">
    <property type="entry name" value="DHH_sf"/>
</dbReference>
<comment type="caution">
    <text evidence="10">The sequence shown here is derived from an EMBL/GenBank/DDBJ whole genome shotgun (WGS) entry which is preliminary data.</text>
</comment>
<proteinExistence type="inferred from homology"/>
<keyword evidence="5 10" id="KW-0269">Exonuclease</keyword>
<evidence type="ECO:0000313" key="11">
    <source>
        <dbReference type="Proteomes" id="UP000216312"/>
    </source>
</evidence>
<dbReference type="InterPro" id="IPR004610">
    <property type="entry name" value="RecJ"/>
</dbReference>
<evidence type="ECO:0000259" key="7">
    <source>
        <dbReference type="Pfam" id="PF01368"/>
    </source>
</evidence>
<comment type="similarity">
    <text evidence="1">Belongs to the RecJ family.</text>
</comment>
<dbReference type="EMBL" id="NMUJ01000009">
    <property type="protein sequence ID" value="OYV03333.1"/>
    <property type="molecule type" value="Genomic_DNA"/>
</dbReference>
<dbReference type="PANTHER" id="PTHR30255:SF2">
    <property type="entry name" value="SINGLE-STRANDED-DNA-SPECIFIC EXONUCLEASE RECJ"/>
    <property type="match status" value="1"/>
</dbReference>
<dbReference type="GO" id="GO:0008409">
    <property type="term" value="F:5'-3' exonuclease activity"/>
    <property type="evidence" value="ECO:0007669"/>
    <property type="project" value="InterPro"/>
</dbReference>
<evidence type="ECO:0000256" key="1">
    <source>
        <dbReference type="ARBA" id="ARBA00005915"/>
    </source>
</evidence>
<dbReference type="PANTHER" id="PTHR30255">
    <property type="entry name" value="SINGLE-STRANDED-DNA-SPECIFIC EXONUCLEASE RECJ"/>
    <property type="match status" value="1"/>
</dbReference>
<accession>A0A257LUI8</accession>
<dbReference type="InterPro" id="IPR041122">
    <property type="entry name" value="RecJ_OB"/>
</dbReference>
<dbReference type="AlphaFoldDB" id="A0A257LUI8"/>
<evidence type="ECO:0000313" key="10">
    <source>
        <dbReference type="EMBL" id="OYV03333.1"/>
    </source>
</evidence>
<gene>
    <name evidence="10" type="primary">recJ</name>
    <name evidence="10" type="ORF">CGW93_01355</name>
</gene>
<sequence length="576" mass="64958">MVGYFTFKWMKYRWIYPEHVRATDVNQLIEALGVSHAIATLLVRRGYKEPAVVRKFINPSIDDLHSPFEFPDMDKAVNRILKAIEGDESILIYGDYDADGVTAVALLYRIFKELGAKVICYIPHRLKEGYGLSDKGVEFAFTHNVRLLITVDCGISAINQVKQLQDNGIDVIVTDHHLPPDELPPAYAIINPKLGYPYPYLSGCGVAWKLVDAIYHKLNRDRRTLYWYLDLVALSTVADVTPLTSENRIFTKFGLLVMERTRNVGIRALLDITGLKGHRLTPYHLGFVLGPRINAQGRMKTAGDAVNLLVTQRETTAKEIAERMEVLNRERMKLQEQIINEAEAEMSQLGMDKEKAIVIAKEGWHSGIIGIAASKLVDRYYRPVIFIALEDEIGKGSARSVPVFNLYEGLHQLREYFVTFGGHKLAAGFVIPRDVVDIFRESFLKLVDSELTWEDLKPEKFIDAIVELHEVDEKLVNDLEKIAPFGVGNEEPLFLVSGVQVVGVPMEVGDGHLRFKVRAGNVVREAIAFNYSTLGVEIRTGSMVDLLFMPTIDEYYGKPEVTLVVEDIKSYGDIRS</sequence>